<dbReference type="CDD" id="cd01637">
    <property type="entry name" value="IMPase_like"/>
    <property type="match status" value="1"/>
</dbReference>
<comment type="caution">
    <text evidence="3">The sequence shown here is derived from an EMBL/GenBank/DDBJ whole genome shotgun (WGS) entry which is preliminary data.</text>
</comment>
<dbReference type="GO" id="GO:0008934">
    <property type="term" value="F:inositol monophosphate 1-phosphatase activity"/>
    <property type="evidence" value="ECO:0007669"/>
    <property type="project" value="TreeGrafter"/>
</dbReference>
<keyword evidence="2" id="KW-0479">Metal-binding</keyword>
<dbReference type="PANTHER" id="PTHR20854">
    <property type="entry name" value="INOSITOL MONOPHOSPHATASE"/>
    <property type="match status" value="1"/>
</dbReference>
<evidence type="ECO:0000256" key="1">
    <source>
        <dbReference type="ARBA" id="ARBA00009759"/>
    </source>
</evidence>
<dbReference type="InterPro" id="IPR000760">
    <property type="entry name" value="Inositol_monophosphatase-like"/>
</dbReference>
<dbReference type="Pfam" id="PF00459">
    <property type="entry name" value="Inositol_P"/>
    <property type="match status" value="1"/>
</dbReference>
<dbReference type="STRING" id="1359163.NLO413_0073"/>
<accession>A0A0F3NLY5</accession>
<dbReference type="OrthoDB" id="9785695at2"/>
<comment type="cofactor">
    <cofactor evidence="2">
        <name>Mg(2+)</name>
        <dbReference type="ChEBI" id="CHEBI:18420"/>
    </cofactor>
</comment>
<dbReference type="Gene3D" id="3.30.540.10">
    <property type="entry name" value="Fructose-1,6-Bisphosphatase, subunit A, domain 1"/>
    <property type="match status" value="1"/>
</dbReference>
<protein>
    <submittedName>
        <fullName evidence="3">Inositol monophosphatase family protein</fullName>
    </submittedName>
</protein>
<dbReference type="GO" id="GO:0007165">
    <property type="term" value="P:signal transduction"/>
    <property type="evidence" value="ECO:0007669"/>
    <property type="project" value="TreeGrafter"/>
</dbReference>
<dbReference type="SUPFAM" id="SSF56655">
    <property type="entry name" value="Carbohydrate phosphatase"/>
    <property type="match status" value="1"/>
</dbReference>
<dbReference type="AlphaFoldDB" id="A0A0F3NLY5"/>
<organism evidence="3 4">
    <name type="scientific">Candidatus Neoehrlichia procyonis str. RAC413</name>
    <dbReference type="NCBI Taxonomy" id="1359163"/>
    <lineage>
        <taxon>Bacteria</taxon>
        <taxon>Pseudomonadati</taxon>
        <taxon>Pseudomonadota</taxon>
        <taxon>Alphaproteobacteria</taxon>
        <taxon>Rickettsiales</taxon>
        <taxon>Anaplasmataceae</taxon>
        <taxon>Candidatus Neoehrlichia</taxon>
    </lineage>
</organism>
<evidence type="ECO:0000313" key="4">
    <source>
        <dbReference type="Proteomes" id="UP000033562"/>
    </source>
</evidence>
<dbReference type="RefSeq" id="WP_045808581.1">
    <property type="nucleotide sequence ID" value="NZ_LANX01000001.1"/>
</dbReference>
<dbReference type="EMBL" id="LANX01000001">
    <property type="protein sequence ID" value="KJV68712.1"/>
    <property type="molecule type" value="Genomic_DNA"/>
</dbReference>
<evidence type="ECO:0000313" key="3">
    <source>
        <dbReference type="EMBL" id="KJV68712.1"/>
    </source>
</evidence>
<dbReference type="Proteomes" id="UP000033562">
    <property type="component" value="Unassembled WGS sequence"/>
</dbReference>
<proteinExistence type="inferred from homology"/>
<feature type="binding site" evidence="2">
    <location>
        <position position="57"/>
    </location>
    <ligand>
        <name>Mg(2+)</name>
        <dbReference type="ChEBI" id="CHEBI:18420"/>
        <label>1</label>
        <note>catalytic</note>
    </ligand>
</feature>
<reference evidence="3 4" key="1">
    <citation type="submission" date="2015-02" db="EMBL/GenBank/DDBJ databases">
        <title>Genome Sequencing of Rickettsiales.</title>
        <authorList>
            <person name="Daugherty S.C."/>
            <person name="Su Q."/>
            <person name="Abolude K."/>
            <person name="Beier-Sexton M."/>
            <person name="Carlyon J.A."/>
            <person name="Carter R."/>
            <person name="Day N.P."/>
            <person name="Dumler S.J."/>
            <person name="Dyachenko V."/>
            <person name="Godinez A."/>
            <person name="Kurtti T.J."/>
            <person name="Lichay M."/>
            <person name="Mullins K.E."/>
            <person name="Ott S."/>
            <person name="Pappas-Brown V."/>
            <person name="Paris D.H."/>
            <person name="Patel P."/>
            <person name="Richards A.L."/>
            <person name="Sadzewicz L."/>
            <person name="Sears K."/>
            <person name="Seidman D."/>
            <person name="Sengamalay N."/>
            <person name="Stenos J."/>
            <person name="Tallon L.J."/>
            <person name="Vincent G."/>
            <person name="Fraser C.M."/>
            <person name="Munderloh U."/>
            <person name="Dunning-Hotopp J.C."/>
        </authorList>
    </citation>
    <scope>NUCLEOTIDE SEQUENCE [LARGE SCALE GENOMIC DNA]</scope>
    <source>
        <strain evidence="3 4">RAC413</strain>
    </source>
</reference>
<dbReference type="GO" id="GO:0046872">
    <property type="term" value="F:metal ion binding"/>
    <property type="evidence" value="ECO:0007669"/>
    <property type="project" value="UniProtKB-KW"/>
</dbReference>
<dbReference type="PANTHER" id="PTHR20854:SF4">
    <property type="entry name" value="INOSITOL-1-MONOPHOSPHATASE-RELATED"/>
    <property type="match status" value="1"/>
</dbReference>
<keyword evidence="2" id="KW-0460">Magnesium</keyword>
<comment type="similarity">
    <text evidence="1">Belongs to the inositol monophosphatase superfamily.</text>
</comment>
<dbReference type="GO" id="GO:0006020">
    <property type="term" value="P:inositol metabolic process"/>
    <property type="evidence" value="ECO:0007669"/>
    <property type="project" value="TreeGrafter"/>
</dbReference>
<evidence type="ECO:0000256" key="2">
    <source>
        <dbReference type="PIRSR" id="PIRSR600760-2"/>
    </source>
</evidence>
<feature type="binding site" evidence="2">
    <location>
        <position position="90"/>
    </location>
    <ligand>
        <name>Mg(2+)</name>
        <dbReference type="ChEBI" id="CHEBI:18420"/>
        <label>2</label>
    </ligand>
</feature>
<gene>
    <name evidence="3" type="ORF">NLO413_0073</name>
</gene>
<sequence>MSVIFSPVINMMLRVVRKSSKILIRDFNEIRYLQLSYSAASDFTRAAYARSSKIIAEELYNYRQDYKVIFENYRDLSGVGDIFWFVSPMDSRTNFMNYIPYFTTSVALVKNEEVVAAIVDVPILQETYYAEKGSGAFAENGHSRYVKMHIGNKQSITRAVVDFTTNNPSINMLLAQLSNYGLILRSMGSVTMGFASLCTACYDILIYSHVHKYKTAIGELFIKESKGSSLIKDGIFIASNFALCELLNDKIK</sequence>
<name>A0A0F3NLY5_9RICK</name>
<keyword evidence="4" id="KW-1185">Reference proteome</keyword>